<dbReference type="RefSeq" id="WP_339964014.1">
    <property type="nucleotide sequence ID" value="NZ_JBBHJY010000001.1"/>
</dbReference>
<dbReference type="EC" id="2.1.1.-" evidence="6"/>
<dbReference type="Gene3D" id="3.40.50.150">
    <property type="entry name" value="Vaccinia Virus protein VP39"/>
    <property type="match status" value="1"/>
</dbReference>
<dbReference type="InterPro" id="IPR004498">
    <property type="entry name" value="Ribosomal_PrmA_MeTrfase"/>
</dbReference>
<dbReference type="InterPro" id="IPR050078">
    <property type="entry name" value="Ribosomal_L11_MeTrfase_PrmA"/>
</dbReference>
<evidence type="ECO:0000256" key="4">
    <source>
        <dbReference type="ARBA" id="ARBA00022679"/>
    </source>
</evidence>
<keyword evidence="5 6" id="KW-0949">S-adenosyl-L-methionine</keyword>
<evidence type="ECO:0000256" key="6">
    <source>
        <dbReference type="HAMAP-Rule" id="MF_00735"/>
    </source>
</evidence>
<dbReference type="CDD" id="cd02440">
    <property type="entry name" value="AdoMet_MTases"/>
    <property type="match status" value="1"/>
</dbReference>
<dbReference type="Pfam" id="PF06325">
    <property type="entry name" value="PrmA"/>
    <property type="match status" value="1"/>
</dbReference>
<evidence type="ECO:0000256" key="3">
    <source>
        <dbReference type="ARBA" id="ARBA00022603"/>
    </source>
</evidence>
<feature type="binding site" evidence="6">
    <location>
        <position position="159"/>
    </location>
    <ligand>
        <name>S-adenosyl-L-methionine</name>
        <dbReference type="ChEBI" id="CHEBI:59789"/>
    </ligand>
</feature>
<dbReference type="SUPFAM" id="SSF53335">
    <property type="entry name" value="S-adenosyl-L-methionine-dependent methyltransferases"/>
    <property type="match status" value="1"/>
</dbReference>
<feature type="binding site" evidence="6">
    <location>
        <position position="182"/>
    </location>
    <ligand>
        <name>S-adenosyl-L-methionine</name>
        <dbReference type="ChEBI" id="CHEBI:59789"/>
    </ligand>
</feature>
<sequence length="301" mass="32093">MSWKITAYAPRPVIEGALLAHEDAWDWDADIVISGSEIAEDKPDDWQLEAWLSDEPGKAEKAAIASLFAGGAPKFEIEKLPDVDWLTSSQQGLEPIRAGAFHVHTPDHPAITEPGLRDYCIPASQAFGTGQHATTAGCLTMLTHMKRQGLVIRNLADIGTGTGLLAFAGLHLWPRALATATDIDQVCIDVVQDNAAANGLPMGGGAGAVTMLAADGMDHPLLEARGPYDLVIANILAGPLIGMAPDFAKALVPGGHLLLAGLLETQEAQVRRACRRAGMRLAARLVNGDWSILWLRKRAVR</sequence>
<comment type="caution">
    <text evidence="7">The sequence shown here is derived from an EMBL/GenBank/DDBJ whole genome shotgun (WGS) entry which is preliminary data.</text>
</comment>
<comment type="catalytic activity">
    <reaction evidence="6">
        <text>L-lysyl-[protein] + 3 S-adenosyl-L-methionine = N(6),N(6),N(6)-trimethyl-L-lysyl-[protein] + 3 S-adenosyl-L-homocysteine + 3 H(+)</text>
        <dbReference type="Rhea" id="RHEA:54192"/>
        <dbReference type="Rhea" id="RHEA-COMP:9752"/>
        <dbReference type="Rhea" id="RHEA-COMP:13826"/>
        <dbReference type="ChEBI" id="CHEBI:15378"/>
        <dbReference type="ChEBI" id="CHEBI:29969"/>
        <dbReference type="ChEBI" id="CHEBI:57856"/>
        <dbReference type="ChEBI" id="CHEBI:59789"/>
        <dbReference type="ChEBI" id="CHEBI:61961"/>
    </reaction>
</comment>
<name>A0ABU8S3D0_9SPHN</name>
<protein>
    <recommendedName>
        <fullName evidence="6">Ribosomal protein L11 methyltransferase</fullName>
        <shortName evidence="6">L11 Mtase</shortName>
        <ecNumber evidence="6">2.1.1.-</ecNumber>
    </recommendedName>
</protein>
<keyword evidence="2 6" id="KW-0963">Cytoplasm</keyword>
<dbReference type="GO" id="GO:0008168">
    <property type="term" value="F:methyltransferase activity"/>
    <property type="evidence" value="ECO:0007669"/>
    <property type="project" value="UniProtKB-KW"/>
</dbReference>
<keyword evidence="7" id="KW-0689">Ribosomal protein</keyword>
<keyword evidence="7" id="KW-0687">Ribonucleoprotein</keyword>
<organism evidence="7 8">
    <name type="scientific">Novosphingobium aquae</name>
    <dbReference type="NCBI Taxonomy" id="3133435"/>
    <lineage>
        <taxon>Bacteria</taxon>
        <taxon>Pseudomonadati</taxon>
        <taxon>Pseudomonadota</taxon>
        <taxon>Alphaproteobacteria</taxon>
        <taxon>Sphingomonadales</taxon>
        <taxon>Sphingomonadaceae</taxon>
        <taxon>Novosphingobium</taxon>
    </lineage>
</organism>
<dbReference type="InterPro" id="IPR029063">
    <property type="entry name" value="SAM-dependent_MTases_sf"/>
</dbReference>
<keyword evidence="3 6" id="KW-0489">Methyltransferase</keyword>
<proteinExistence type="inferred from homology"/>
<dbReference type="PANTHER" id="PTHR43648">
    <property type="entry name" value="ELECTRON TRANSFER FLAVOPROTEIN BETA SUBUNIT LYSINE METHYLTRANSFERASE"/>
    <property type="match status" value="1"/>
</dbReference>
<gene>
    <name evidence="6" type="primary">prmA</name>
    <name evidence="7" type="ORF">WG900_00870</name>
</gene>
<dbReference type="HAMAP" id="MF_00735">
    <property type="entry name" value="Methyltr_PrmA"/>
    <property type="match status" value="1"/>
</dbReference>
<evidence type="ECO:0000256" key="5">
    <source>
        <dbReference type="ARBA" id="ARBA00022691"/>
    </source>
</evidence>
<evidence type="ECO:0000313" key="8">
    <source>
        <dbReference type="Proteomes" id="UP001379235"/>
    </source>
</evidence>
<feature type="binding site" evidence="6">
    <location>
        <position position="135"/>
    </location>
    <ligand>
        <name>S-adenosyl-L-methionine</name>
        <dbReference type="ChEBI" id="CHEBI:59789"/>
    </ligand>
</feature>
<evidence type="ECO:0000313" key="7">
    <source>
        <dbReference type="EMBL" id="MEJ6008463.1"/>
    </source>
</evidence>
<feature type="binding site" evidence="6">
    <location>
        <position position="234"/>
    </location>
    <ligand>
        <name>S-adenosyl-L-methionine</name>
        <dbReference type="ChEBI" id="CHEBI:59789"/>
    </ligand>
</feature>
<reference evidence="7 8" key="1">
    <citation type="submission" date="2024-03" db="EMBL/GenBank/DDBJ databases">
        <authorList>
            <person name="Jo J.-H."/>
        </authorList>
    </citation>
    <scope>NUCLEOTIDE SEQUENCE [LARGE SCALE GENOMIC DNA]</scope>
    <source>
        <strain evidence="7 8">AS3R-12</strain>
    </source>
</reference>
<dbReference type="GO" id="GO:0005840">
    <property type="term" value="C:ribosome"/>
    <property type="evidence" value="ECO:0007669"/>
    <property type="project" value="UniProtKB-KW"/>
</dbReference>
<keyword evidence="8" id="KW-1185">Reference proteome</keyword>
<dbReference type="PANTHER" id="PTHR43648:SF1">
    <property type="entry name" value="ELECTRON TRANSFER FLAVOPROTEIN BETA SUBUNIT LYSINE METHYLTRANSFERASE"/>
    <property type="match status" value="1"/>
</dbReference>
<comment type="similarity">
    <text evidence="1 6">Belongs to the methyltransferase superfamily. PrmA family.</text>
</comment>
<evidence type="ECO:0000256" key="2">
    <source>
        <dbReference type="ARBA" id="ARBA00022490"/>
    </source>
</evidence>
<evidence type="ECO:0000256" key="1">
    <source>
        <dbReference type="ARBA" id="ARBA00009741"/>
    </source>
</evidence>
<comment type="function">
    <text evidence="6">Methylates ribosomal protein L11.</text>
</comment>
<dbReference type="GO" id="GO:0032259">
    <property type="term" value="P:methylation"/>
    <property type="evidence" value="ECO:0007669"/>
    <property type="project" value="UniProtKB-KW"/>
</dbReference>
<keyword evidence="4 6" id="KW-0808">Transferase</keyword>
<comment type="subcellular location">
    <subcellularLocation>
        <location evidence="6">Cytoplasm</location>
    </subcellularLocation>
</comment>
<accession>A0ABU8S3D0</accession>
<dbReference type="EMBL" id="JBBHJY010000001">
    <property type="protein sequence ID" value="MEJ6008463.1"/>
    <property type="molecule type" value="Genomic_DNA"/>
</dbReference>
<dbReference type="Proteomes" id="UP001379235">
    <property type="component" value="Unassembled WGS sequence"/>
</dbReference>